<feature type="transmembrane region" description="Helical" evidence="1">
    <location>
        <begin position="12"/>
        <end position="31"/>
    </location>
</feature>
<keyword evidence="1" id="KW-0812">Transmembrane</keyword>
<feature type="transmembrane region" description="Helical" evidence="1">
    <location>
        <begin position="60"/>
        <end position="84"/>
    </location>
</feature>
<name>A0A439DNK5_9MYCO</name>
<proteinExistence type="predicted"/>
<feature type="transmembrane region" description="Helical" evidence="1">
    <location>
        <begin position="91"/>
        <end position="117"/>
    </location>
</feature>
<accession>A0A439DNK5</accession>
<dbReference type="Proteomes" id="UP000287177">
    <property type="component" value="Unassembled WGS sequence"/>
</dbReference>
<sequence length="337" mass="37434">MTQFSPWPARVGWGLFFAAYLVFAVVTIANIQSGLHGHPTRTNPNPGPAPYPPFLGFDNWPLVVAFSSIPLAIGLVGVLGWLSWRQRKVHWAVIIAFAGLITGALDPLANWATFAIFDPRMLHFPFSWPYVNIAPNLEPALAFLGGYAAYYLLNGLGFLKLHDLLLDPLMRRTRWLAERRLIRVFIGATIIAIPINGVIQFTWMRAGIFFYTEAVGPVLQIGHIHFPLIMALYDSVIFAMVAVMCVRDESGDLVLINRIARWLPARSGRPKVTLTRQLLISVAVGLVSFSLPLAVLAGLREAGLSRPSFDQNPYPEMNLYDPYGHLEGAGKPGPFYR</sequence>
<dbReference type="AlphaFoldDB" id="A0A439DNK5"/>
<comment type="caution">
    <text evidence="2">The sequence shown here is derived from an EMBL/GenBank/DDBJ whole genome shotgun (WGS) entry which is preliminary data.</text>
</comment>
<evidence type="ECO:0000256" key="1">
    <source>
        <dbReference type="SAM" id="Phobius"/>
    </source>
</evidence>
<evidence type="ECO:0000313" key="2">
    <source>
        <dbReference type="EMBL" id="RWA16838.1"/>
    </source>
</evidence>
<reference evidence="2 3" key="1">
    <citation type="submission" date="2013-06" db="EMBL/GenBank/DDBJ databases">
        <title>The draft sequence of the Mycobacterium elephantis genome.</title>
        <authorList>
            <person name="Pettersson F.B."/>
            <person name="Das S."/>
            <person name="Dasgupta S."/>
            <person name="Bhattacharya A."/>
            <person name="Kirsebom L.A."/>
        </authorList>
    </citation>
    <scope>NUCLEOTIDE SEQUENCE [LARGE SCALE GENOMIC DNA]</scope>
    <source>
        <strain evidence="2 3">DSM 44368</strain>
    </source>
</reference>
<feature type="transmembrane region" description="Helical" evidence="1">
    <location>
        <begin position="180"/>
        <end position="204"/>
    </location>
</feature>
<keyword evidence="1" id="KW-1133">Transmembrane helix</keyword>
<evidence type="ECO:0000313" key="3">
    <source>
        <dbReference type="Proteomes" id="UP000287177"/>
    </source>
</evidence>
<organism evidence="2 3">
    <name type="scientific">Mycolicibacterium elephantis DSM 44368</name>
    <dbReference type="NCBI Taxonomy" id="1335622"/>
    <lineage>
        <taxon>Bacteria</taxon>
        <taxon>Bacillati</taxon>
        <taxon>Actinomycetota</taxon>
        <taxon>Actinomycetes</taxon>
        <taxon>Mycobacteriales</taxon>
        <taxon>Mycobacteriaceae</taxon>
        <taxon>Mycolicibacterium</taxon>
    </lineage>
</organism>
<feature type="transmembrane region" description="Helical" evidence="1">
    <location>
        <begin position="224"/>
        <end position="246"/>
    </location>
</feature>
<keyword evidence="3" id="KW-1185">Reference proteome</keyword>
<gene>
    <name evidence="2" type="ORF">MELE44368_06355</name>
</gene>
<protein>
    <recommendedName>
        <fullName evidence="4">DUF5135 domain-containing protein</fullName>
    </recommendedName>
</protein>
<feature type="transmembrane region" description="Helical" evidence="1">
    <location>
        <begin position="137"/>
        <end position="159"/>
    </location>
</feature>
<evidence type="ECO:0008006" key="4">
    <source>
        <dbReference type="Google" id="ProtNLM"/>
    </source>
</evidence>
<dbReference type="EMBL" id="ATDN01000045">
    <property type="protein sequence ID" value="RWA16838.1"/>
    <property type="molecule type" value="Genomic_DNA"/>
</dbReference>
<feature type="transmembrane region" description="Helical" evidence="1">
    <location>
        <begin position="278"/>
        <end position="299"/>
    </location>
</feature>
<keyword evidence="1" id="KW-0472">Membrane</keyword>
<dbReference type="RefSeq" id="WP_241566729.1">
    <property type="nucleotide sequence ID" value="NZ_ATDN01000045.1"/>
</dbReference>